<dbReference type="GO" id="GO:0005634">
    <property type="term" value="C:nucleus"/>
    <property type="evidence" value="ECO:0007669"/>
    <property type="project" value="TreeGrafter"/>
</dbReference>
<dbReference type="Pfam" id="PF01753">
    <property type="entry name" value="zf-MYND"/>
    <property type="match status" value="1"/>
</dbReference>
<evidence type="ECO:0000256" key="2">
    <source>
        <dbReference type="ARBA" id="ARBA00022771"/>
    </source>
</evidence>
<evidence type="ECO:0000313" key="7">
    <source>
        <dbReference type="EMBL" id="KAG8460262.1"/>
    </source>
</evidence>
<gene>
    <name evidence="7" type="ORF">KFE25_004510</name>
</gene>
<dbReference type="OrthoDB" id="265717at2759"/>
<dbReference type="PANTHER" id="PTHR12197:SF251">
    <property type="entry name" value="EG:BACR7C10.4 PROTEIN"/>
    <property type="match status" value="1"/>
</dbReference>
<evidence type="ECO:0000313" key="8">
    <source>
        <dbReference type="Proteomes" id="UP000751190"/>
    </source>
</evidence>
<dbReference type="InterPro" id="IPR001214">
    <property type="entry name" value="SET_dom"/>
</dbReference>
<dbReference type="OMA" id="ERACWAD"/>
<protein>
    <recommendedName>
        <fullName evidence="6">MYND-type domain-containing protein</fullName>
    </recommendedName>
</protein>
<evidence type="ECO:0000256" key="3">
    <source>
        <dbReference type="ARBA" id="ARBA00022833"/>
    </source>
</evidence>
<dbReference type="PROSITE" id="PS50865">
    <property type="entry name" value="ZF_MYND_2"/>
    <property type="match status" value="1"/>
</dbReference>
<dbReference type="SUPFAM" id="SSF144232">
    <property type="entry name" value="HIT/MYND zinc finger-like"/>
    <property type="match status" value="1"/>
</dbReference>
<dbReference type="Pfam" id="PF00856">
    <property type="entry name" value="SET"/>
    <property type="match status" value="1"/>
</dbReference>
<comment type="caution">
    <text evidence="7">The sequence shown here is derived from an EMBL/GenBank/DDBJ whole genome shotgun (WGS) entry which is preliminary data.</text>
</comment>
<keyword evidence="2 4" id="KW-0863">Zinc-finger</keyword>
<evidence type="ECO:0000256" key="1">
    <source>
        <dbReference type="ARBA" id="ARBA00022723"/>
    </source>
</evidence>
<name>A0A8J5XG36_DIALT</name>
<dbReference type="GO" id="GO:0008270">
    <property type="term" value="F:zinc ion binding"/>
    <property type="evidence" value="ECO:0007669"/>
    <property type="project" value="UniProtKB-KW"/>
</dbReference>
<dbReference type="InterPro" id="IPR011990">
    <property type="entry name" value="TPR-like_helical_dom_sf"/>
</dbReference>
<organism evidence="7 8">
    <name type="scientific">Diacronema lutheri</name>
    <name type="common">Unicellular marine alga</name>
    <name type="synonym">Monochrysis lutheri</name>
    <dbReference type="NCBI Taxonomy" id="2081491"/>
    <lineage>
        <taxon>Eukaryota</taxon>
        <taxon>Haptista</taxon>
        <taxon>Haptophyta</taxon>
        <taxon>Pavlovophyceae</taxon>
        <taxon>Pavlovales</taxon>
        <taxon>Pavlovaceae</taxon>
        <taxon>Diacronema</taxon>
    </lineage>
</organism>
<feature type="region of interest" description="Disordered" evidence="5">
    <location>
        <begin position="340"/>
        <end position="369"/>
    </location>
</feature>
<feature type="compositionally biased region" description="Basic and acidic residues" evidence="5">
    <location>
        <begin position="350"/>
        <end position="365"/>
    </location>
</feature>
<evidence type="ECO:0000259" key="6">
    <source>
        <dbReference type="PROSITE" id="PS50865"/>
    </source>
</evidence>
<keyword evidence="3" id="KW-0862">Zinc</keyword>
<dbReference type="Gene3D" id="1.10.220.160">
    <property type="match status" value="1"/>
</dbReference>
<feature type="compositionally biased region" description="Acidic residues" evidence="5">
    <location>
        <begin position="67"/>
        <end position="88"/>
    </location>
</feature>
<dbReference type="PANTHER" id="PTHR12197">
    <property type="entry name" value="HISTONE-LYSINE N-METHYLTRANSFERASE SMYD"/>
    <property type="match status" value="1"/>
</dbReference>
<dbReference type="EMBL" id="JAGTXO010000034">
    <property type="protein sequence ID" value="KAG8460262.1"/>
    <property type="molecule type" value="Genomic_DNA"/>
</dbReference>
<dbReference type="Gene3D" id="6.10.140.2220">
    <property type="match status" value="1"/>
</dbReference>
<keyword evidence="1" id="KW-0479">Metal-binding</keyword>
<dbReference type="Gene3D" id="2.170.270.10">
    <property type="entry name" value="SET domain"/>
    <property type="match status" value="1"/>
</dbReference>
<dbReference type="AlphaFoldDB" id="A0A8J5XG36"/>
<dbReference type="InterPro" id="IPR002893">
    <property type="entry name" value="Znf_MYND"/>
</dbReference>
<feature type="region of interest" description="Disordered" evidence="5">
    <location>
        <begin position="45"/>
        <end position="91"/>
    </location>
</feature>
<sequence>MADSERGWTFEELDEEERKMAAYEQLLAAKEAEEAAWVERAAASLRETSDATSFGRSDPAAERPAADDDDAADAAADAADDTSEEAEAELARARVAHGGGTRALTFWRAAVAPHGLGVELAGGGLGRQLVAARPFRAGEVVLRAAPAAIALDVECASTLCATCLRPPSAGAELRRCSGCQLAHYCSEAHQRIAWAKLGHAAECRLIQASRPRVPTRSMRLAAIGAHGACKPTATAAAAAACATPALLSLQPRDGSADRSDGDVRAVALLLARLLHAAGVQHAPKPDLLAALLARLRANAHSLTDGQLQPIGAGLFPLAALSNHSCDPSTSATFEFVRPEPAMPPPSRAGADADARADAPRADAAHATRARPAGRGALPCLVLRALRPLAPGEAVTVSYIDLAADAAERAETLRAAFGFRCRCARCALEPRDGARRPSAWAHEAALGGARCPRCGDAALVRACGAGGGGGVVAVCCNGCALGEDAAAIAALGEEQRDAHAALRVHEPPLIDARAPDRAPPDGAVDAARSPIASAPPALPEGAYTALSRAVGTWAPRLLPTSLALYRARAALTTAALERACWADALAHVAASEAACALAHGCPSAPLGLHRFKLAKLLALAGRADEAREAAAGALAVLAVTHGREHALCDELAATYNLAGVGRV</sequence>
<dbReference type="InterPro" id="IPR046341">
    <property type="entry name" value="SET_dom_sf"/>
</dbReference>
<dbReference type="SUPFAM" id="SSF82199">
    <property type="entry name" value="SET domain"/>
    <property type="match status" value="1"/>
</dbReference>
<reference evidence="7" key="1">
    <citation type="submission" date="2021-05" db="EMBL/GenBank/DDBJ databases">
        <title>The genome of the haptophyte Pavlova lutheri (Diacronema luteri, Pavlovales) - a model for lipid biosynthesis in eukaryotic algae.</title>
        <authorList>
            <person name="Hulatt C.J."/>
            <person name="Posewitz M.C."/>
        </authorList>
    </citation>
    <scope>NUCLEOTIDE SEQUENCE</scope>
    <source>
        <strain evidence="7">NIVA-4/92</strain>
    </source>
</reference>
<dbReference type="Proteomes" id="UP000751190">
    <property type="component" value="Unassembled WGS sequence"/>
</dbReference>
<dbReference type="InterPro" id="IPR050869">
    <property type="entry name" value="H3K4_H4K5_MeTrfase"/>
</dbReference>
<accession>A0A8J5XG36</accession>
<keyword evidence="8" id="KW-1185">Reference proteome</keyword>
<proteinExistence type="predicted"/>
<evidence type="ECO:0000256" key="4">
    <source>
        <dbReference type="PROSITE-ProRule" id="PRU00134"/>
    </source>
</evidence>
<evidence type="ECO:0000256" key="5">
    <source>
        <dbReference type="SAM" id="MobiDB-lite"/>
    </source>
</evidence>
<dbReference type="Gene3D" id="1.25.40.10">
    <property type="entry name" value="Tetratricopeptide repeat domain"/>
    <property type="match status" value="1"/>
</dbReference>
<feature type="domain" description="MYND-type" evidence="6">
    <location>
        <begin position="160"/>
        <end position="203"/>
    </location>
</feature>